<dbReference type="EMBL" id="AE017285">
    <property type="protein sequence ID" value="AAS96668.1"/>
    <property type="molecule type" value="Genomic_DNA"/>
</dbReference>
<dbReference type="KEGG" id="dvu:DVU_2195"/>
<evidence type="ECO:0000313" key="2">
    <source>
        <dbReference type="Proteomes" id="UP000002194"/>
    </source>
</evidence>
<dbReference type="EnsemblBacteria" id="AAS96668">
    <property type="protein sequence ID" value="AAS96668"/>
    <property type="gene ID" value="DVU_2195"/>
</dbReference>
<dbReference type="STRING" id="882.DVU_2195"/>
<dbReference type="PaxDb" id="882-DVU_2195"/>
<reference evidence="1 2" key="1">
    <citation type="journal article" date="2004" name="Nat. Biotechnol.">
        <title>The genome sequence of the anaerobic, sulfate-reducing bacterium Desulfovibrio vulgaris Hildenborough.</title>
        <authorList>
            <person name="Heidelberg J.F."/>
            <person name="Seshadri R."/>
            <person name="Haveman S.A."/>
            <person name="Hemme C.L."/>
            <person name="Paulsen I.T."/>
            <person name="Kolonay J.F."/>
            <person name="Eisen J.A."/>
            <person name="Ward N."/>
            <person name="Methe B."/>
            <person name="Brinkac L.M."/>
            <person name="Daugherty S.C."/>
            <person name="Deboy R.T."/>
            <person name="Dodson R.J."/>
            <person name="Durkin A.S."/>
            <person name="Madupu R."/>
            <person name="Nelson W.C."/>
            <person name="Sullivan S.A."/>
            <person name="Fouts D."/>
            <person name="Haft D.H."/>
            <person name="Selengut J."/>
            <person name="Peterson J.D."/>
            <person name="Davidsen T.M."/>
            <person name="Zafar N."/>
            <person name="Zhou L."/>
            <person name="Radune D."/>
            <person name="Dimitrov G."/>
            <person name="Hance M."/>
            <person name="Tran K."/>
            <person name="Khouri H."/>
            <person name="Gill J."/>
            <person name="Utterback T.R."/>
            <person name="Feldblyum T.V."/>
            <person name="Wall J.D."/>
            <person name="Voordouw G."/>
            <person name="Fraser C.M."/>
        </authorList>
    </citation>
    <scope>NUCLEOTIDE SEQUENCE [LARGE SCALE GENOMIC DNA]</scope>
    <source>
        <strain evidence="2">ATCC 29579 / DSM 644 / NCIMB 8303 / VKM B-1760 / Hildenborough</strain>
    </source>
</reference>
<dbReference type="Proteomes" id="UP000002194">
    <property type="component" value="Chromosome"/>
</dbReference>
<dbReference type="HOGENOM" id="CLU_2681784_0_0_7"/>
<dbReference type="RefSeq" id="WP_010939470.1">
    <property type="nucleotide sequence ID" value="NC_002937.3"/>
</dbReference>
<dbReference type="PATRIC" id="fig|882.5.peg.1996"/>
<sequence>MRSVRLMPASAIIAEEAGTLLHDVERLFNRSGLNPADKFALANVRMALRRVRDRHRQCMGVDMPDAAPESPCISCHRALRENQTP</sequence>
<evidence type="ECO:0000313" key="1">
    <source>
        <dbReference type="EMBL" id="AAS96668.1"/>
    </source>
</evidence>
<gene>
    <name evidence="1" type="ordered locus">DVU_2195</name>
</gene>
<organism evidence="1 2">
    <name type="scientific">Nitratidesulfovibrio vulgaris (strain ATCC 29579 / DSM 644 / CCUG 34227 / NCIMB 8303 / VKM B-1760 / Hildenborough)</name>
    <name type="common">Desulfovibrio vulgaris</name>
    <dbReference type="NCBI Taxonomy" id="882"/>
    <lineage>
        <taxon>Bacteria</taxon>
        <taxon>Pseudomonadati</taxon>
        <taxon>Thermodesulfobacteriota</taxon>
        <taxon>Desulfovibrionia</taxon>
        <taxon>Desulfovibrionales</taxon>
        <taxon>Desulfovibrionaceae</taxon>
        <taxon>Nitratidesulfovibrio</taxon>
    </lineage>
</organism>
<keyword evidence="2" id="KW-1185">Reference proteome</keyword>
<name>Q72A02_NITV2</name>
<protein>
    <submittedName>
        <fullName evidence="1">Uncharacterized protein</fullName>
    </submittedName>
</protein>
<accession>Q72A02</accession>
<proteinExistence type="predicted"/>
<dbReference type="AlphaFoldDB" id="Q72A02"/>